<dbReference type="PANTHER" id="PTHR47268">
    <property type="entry name" value="ACYLPHOSPHATASE"/>
    <property type="match status" value="1"/>
</dbReference>
<dbReference type="Pfam" id="PF00708">
    <property type="entry name" value="Acylphosphatase"/>
    <property type="match status" value="1"/>
</dbReference>
<organism evidence="4">
    <name type="scientific">Picea sitchensis</name>
    <name type="common">Sitka spruce</name>
    <name type="synonym">Pinus sitchensis</name>
    <dbReference type="NCBI Taxonomy" id="3332"/>
    <lineage>
        <taxon>Eukaryota</taxon>
        <taxon>Viridiplantae</taxon>
        <taxon>Streptophyta</taxon>
        <taxon>Embryophyta</taxon>
        <taxon>Tracheophyta</taxon>
        <taxon>Spermatophyta</taxon>
        <taxon>Pinopsida</taxon>
        <taxon>Pinidae</taxon>
        <taxon>Conifers I</taxon>
        <taxon>Pinales</taxon>
        <taxon>Pinaceae</taxon>
        <taxon>Picea</taxon>
    </lineage>
</organism>
<dbReference type="Gene3D" id="3.30.70.100">
    <property type="match status" value="1"/>
</dbReference>
<sequence length="100" mass="10841">MSTSSESASAKTVNVRVKGVVQGVFYRKWTAENAKELGLKGWVRNRRDGTVEAVFSGDPQVVDNMLERCKRGPPAAVVTGLESSPSQEILGEAFELKPTC</sequence>
<comment type="catalytic activity">
    <reaction evidence="1">
        <text>an acyl phosphate + H2O = a carboxylate + phosphate + H(+)</text>
        <dbReference type="Rhea" id="RHEA:14965"/>
        <dbReference type="ChEBI" id="CHEBI:15377"/>
        <dbReference type="ChEBI" id="CHEBI:15378"/>
        <dbReference type="ChEBI" id="CHEBI:29067"/>
        <dbReference type="ChEBI" id="CHEBI:43474"/>
        <dbReference type="ChEBI" id="CHEBI:59918"/>
        <dbReference type="EC" id="3.6.1.7"/>
    </reaction>
</comment>
<evidence type="ECO:0000259" key="3">
    <source>
        <dbReference type="PROSITE" id="PS51160"/>
    </source>
</evidence>
<dbReference type="InterPro" id="IPR036046">
    <property type="entry name" value="Acylphosphatase-like_dom_sf"/>
</dbReference>
<dbReference type="EC" id="3.6.1.7" evidence="1"/>
<feature type="active site" evidence="1">
    <location>
        <position position="27"/>
    </location>
</feature>
<keyword evidence="1" id="KW-0378">Hydrolase</keyword>
<dbReference type="PROSITE" id="PS51160">
    <property type="entry name" value="ACYLPHOSPHATASE_3"/>
    <property type="match status" value="1"/>
</dbReference>
<dbReference type="GO" id="GO:0003998">
    <property type="term" value="F:acylphosphatase activity"/>
    <property type="evidence" value="ECO:0007669"/>
    <property type="project" value="UniProtKB-EC"/>
</dbReference>
<accession>A9NPW2</accession>
<comment type="similarity">
    <text evidence="2">Belongs to the acylphosphatase family.</text>
</comment>
<reference evidence="4" key="1">
    <citation type="journal article" date="2008" name="BMC Genomics">
        <title>A conifer genomics resource of 200,000 spruce (Picea spp.) ESTs and 6,464 high-quality, sequence-finished full-length cDNAs for Sitka spruce (Picea sitchensis).</title>
        <authorList>
            <person name="Ralph S.G."/>
            <person name="Chun H.J."/>
            <person name="Kolosova N."/>
            <person name="Cooper D."/>
            <person name="Oddy C."/>
            <person name="Ritland C.E."/>
            <person name="Kirkpatrick R."/>
            <person name="Moore R."/>
            <person name="Barber S."/>
            <person name="Holt R.A."/>
            <person name="Jones S.J."/>
            <person name="Marra M.A."/>
            <person name="Douglas C.J."/>
            <person name="Ritland K."/>
            <person name="Bohlmann J."/>
        </authorList>
    </citation>
    <scope>NUCLEOTIDE SEQUENCE</scope>
    <source>
        <tissue evidence="4">Bark</tissue>
    </source>
</reference>
<dbReference type="AlphaFoldDB" id="A9NPW2"/>
<protein>
    <recommendedName>
        <fullName evidence="1">acylphosphatase</fullName>
        <ecNumber evidence="1">3.6.1.7</ecNumber>
    </recommendedName>
</protein>
<evidence type="ECO:0000256" key="1">
    <source>
        <dbReference type="PROSITE-ProRule" id="PRU00520"/>
    </source>
</evidence>
<dbReference type="EMBL" id="EF083324">
    <property type="protein sequence ID" value="ABK22673.1"/>
    <property type="molecule type" value="mRNA"/>
</dbReference>
<dbReference type="SUPFAM" id="SSF54975">
    <property type="entry name" value="Acylphosphatase/BLUF domain-like"/>
    <property type="match status" value="1"/>
</dbReference>
<dbReference type="PANTHER" id="PTHR47268:SF4">
    <property type="entry name" value="ACYLPHOSPHATASE"/>
    <property type="match status" value="1"/>
</dbReference>
<name>A9NPW2_PICSI</name>
<dbReference type="PRINTS" id="PR00112">
    <property type="entry name" value="ACYLPHPHTASE"/>
</dbReference>
<feature type="domain" description="Acylphosphatase-like" evidence="3">
    <location>
        <begin position="12"/>
        <end position="98"/>
    </location>
</feature>
<dbReference type="InterPro" id="IPR017968">
    <property type="entry name" value="Acylphosphatase_CS"/>
</dbReference>
<dbReference type="InterPro" id="IPR020456">
    <property type="entry name" value="Acylphosphatase"/>
</dbReference>
<feature type="active site" evidence="1">
    <location>
        <position position="45"/>
    </location>
</feature>
<dbReference type="PROSITE" id="PS00151">
    <property type="entry name" value="ACYLPHOSPHATASE_2"/>
    <property type="match status" value="1"/>
</dbReference>
<proteinExistence type="evidence at transcript level"/>
<evidence type="ECO:0000256" key="2">
    <source>
        <dbReference type="RuleBase" id="RU004168"/>
    </source>
</evidence>
<evidence type="ECO:0000313" key="4">
    <source>
        <dbReference type="EMBL" id="ABK22673.1"/>
    </source>
</evidence>
<dbReference type="InterPro" id="IPR001792">
    <property type="entry name" value="Acylphosphatase-like_dom"/>
</dbReference>
<dbReference type="OMA" id="AMIQKCY"/>